<keyword evidence="2" id="KW-1185">Reference proteome</keyword>
<sequence length="49" mass="4626">MAMAVGGAVVGGAVTVAGTAVDAGVAVGKGAVNVATYPFRSSDSDNTKK</sequence>
<evidence type="ECO:0000313" key="2">
    <source>
        <dbReference type="Proteomes" id="UP001206126"/>
    </source>
</evidence>
<name>A0ABT2DGE5_9BURK</name>
<reference evidence="1 2" key="1">
    <citation type="submission" date="2022-08" db="EMBL/GenBank/DDBJ databases">
        <title>Reclassification of Massilia species as members of the genera Telluria, Duganella, Pseudoduganella, Mokoshia gen. nov. and Zemynaea gen. nov. using orthogonal and non-orthogonal genome-based approaches.</title>
        <authorList>
            <person name="Bowman J.P."/>
        </authorList>
    </citation>
    <scope>NUCLEOTIDE SEQUENCE [LARGE SCALE GENOMIC DNA]</scope>
    <source>
        <strain evidence="1 2">JCM 31605</strain>
    </source>
</reference>
<dbReference type="RefSeq" id="WP_258824041.1">
    <property type="nucleotide sequence ID" value="NZ_JANUHB010000005.1"/>
</dbReference>
<evidence type="ECO:0000313" key="1">
    <source>
        <dbReference type="EMBL" id="MCS0810218.1"/>
    </source>
</evidence>
<gene>
    <name evidence="1" type="ORF">NX774_20035</name>
</gene>
<comment type="caution">
    <text evidence="1">The sequence shown here is derived from an EMBL/GenBank/DDBJ whole genome shotgun (WGS) entry which is preliminary data.</text>
</comment>
<dbReference type="Proteomes" id="UP001206126">
    <property type="component" value="Unassembled WGS sequence"/>
</dbReference>
<protein>
    <submittedName>
        <fullName evidence="1">Uncharacterized protein</fullName>
    </submittedName>
</protein>
<accession>A0ABT2DGE5</accession>
<proteinExistence type="predicted"/>
<organism evidence="1 2">
    <name type="scientific">Massilia agilis</name>
    <dbReference type="NCBI Taxonomy" id="1811226"/>
    <lineage>
        <taxon>Bacteria</taxon>
        <taxon>Pseudomonadati</taxon>
        <taxon>Pseudomonadota</taxon>
        <taxon>Betaproteobacteria</taxon>
        <taxon>Burkholderiales</taxon>
        <taxon>Oxalobacteraceae</taxon>
        <taxon>Telluria group</taxon>
        <taxon>Massilia</taxon>
    </lineage>
</organism>
<dbReference type="EMBL" id="JANUHB010000005">
    <property type="protein sequence ID" value="MCS0810218.1"/>
    <property type="molecule type" value="Genomic_DNA"/>
</dbReference>